<dbReference type="Gene3D" id="3.40.710.10">
    <property type="entry name" value="DD-peptidase/beta-lactamase superfamily"/>
    <property type="match status" value="1"/>
</dbReference>
<dbReference type="PANTHER" id="PTHR30627:SF6">
    <property type="entry name" value="BETA-LACTAMASE YBXI-RELATED"/>
    <property type="match status" value="1"/>
</dbReference>
<keyword evidence="5" id="KW-0378">Hydrolase</keyword>
<evidence type="ECO:0000259" key="8">
    <source>
        <dbReference type="Pfam" id="PF00905"/>
    </source>
</evidence>
<dbReference type="EC" id="3.5.2.6" evidence="3"/>
<proteinExistence type="inferred from homology"/>
<gene>
    <name evidence="9" type="primary">blaOXA_2</name>
    <name evidence="9" type="ORF">GCM10023184_44860</name>
</gene>
<keyword evidence="4 7" id="KW-0732">Signal</keyword>
<dbReference type="PANTHER" id="PTHR30627">
    <property type="entry name" value="PEPTIDOGLYCAN D,D-TRANSPEPTIDASE"/>
    <property type="match status" value="1"/>
</dbReference>
<organism evidence="9 10">
    <name type="scientific">Flaviaesturariibacter amylovorans</name>
    <dbReference type="NCBI Taxonomy" id="1084520"/>
    <lineage>
        <taxon>Bacteria</taxon>
        <taxon>Pseudomonadati</taxon>
        <taxon>Bacteroidota</taxon>
        <taxon>Chitinophagia</taxon>
        <taxon>Chitinophagales</taxon>
        <taxon>Chitinophagaceae</taxon>
        <taxon>Flaviaestuariibacter</taxon>
    </lineage>
</organism>
<evidence type="ECO:0000256" key="7">
    <source>
        <dbReference type="SAM" id="SignalP"/>
    </source>
</evidence>
<dbReference type="InterPro" id="IPR050515">
    <property type="entry name" value="Beta-lactam/transpept"/>
</dbReference>
<evidence type="ECO:0000256" key="3">
    <source>
        <dbReference type="ARBA" id="ARBA00012865"/>
    </source>
</evidence>
<comment type="similarity">
    <text evidence="2">Belongs to the class-D beta-lactamase family.</text>
</comment>
<sequence length="281" mass="31547">MKYLLLLSLLACAGVLHAQESDGIVVIGGPEPVQLRPEFRSLFTDCAATGSIVLFDERRKTWIASDTTGWRTPVLPASTFKIVNLLIALETGVIGSVQDTVRWPGSTDTAKYGYRPEIYRDMTVQEAFKESAGWVFIELAKKVGRDRYRTLLAQAGYGNGNLSERDTDFWNFGAFGISPYDQVRFLRALYDRSLPFAAQHLATVRDVLVAERTDSYTLSAKTGWTRYGGRNTGWWVGFVEGKSGTFFFATLLLHDRKKARADFGTCRKEITKNVLKRLGYL</sequence>
<evidence type="ECO:0000256" key="1">
    <source>
        <dbReference type="ARBA" id="ARBA00001526"/>
    </source>
</evidence>
<keyword evidence="6" id="KW-0046">Antibiotic resistance</keyword>
<dbReference type="SUPFAM" id="SSF56601">
    <property type="entry name" value="beta-lactamase/transpeptidase-like"/>
    <property type="match status" value="1"/>
</dbReference>
<feature type="chain" id="PRO_5045117298" description="beta-lactamase" evidence="7">
    <location>
        <begin position="19"/>
        <end position="281"/>
    </location>
</feature>
<evidence type="ECO:0000313" key="10">
    <source>
        <dbReference type="Proteomes" id="UP001501725"/>
    </source>
</evidence>
<accession>A0ABP8HT74</accession>
<comment type="caution">
    <text evidence="9">The sequence shown here is derived from an EMBL/GenBank/DDBJ whole genome shotgun (WGS) entry which is preliminary data.</text>
</comment>
<dbReference type="Pfam" id="PF00905">
    <property type="entry name" value="Transpeptidase"/>
    <property type="match status" value="1"/>
</dbReference>
<dbReference type="InterPro" id="IPR001460">
    <property type="entry name" value="PCN-bd_Tpept"/>
</dbReference>
<feature type="domain" description="Penicillin-binding protein transpeptidase" evidence="8">
    <location>
        <begin position="73"/>
        <end position="275"/>
    </location>
</feature>
<comment type="catalytic activity">
    <reaction evidence="1">
        <text>a beta-lactam + H2O = a substituted beta-amino acid</text>
        <dbReference type="Rhea" id="RHEA:20401"/>
        <dbReference type="ChEBI" id="CHEBI:15377"/>
        <dbReference type="ChEBI" id="CHEBI:35627"/>
        <dbReference type="ChEBI" id="CHEBI:140347"/>
        <dbReference type="EC" id="3.5.2.6"/>
    </reaction>
</comment>
<dbReference type="InterPro" id="IPR012338">
    <property type="entry name" value="Beta-lactam/transpept-like"/>
</dbReference>
<keyword evidence="10" id="KW-1185">Reference proteome</keyword>
<reference evidence="10" key="1">
    <citation type="journal article" date="2019" name="Int. J. Syst. Evol. Microbiol.">
        <title>The Global Catalogue of Microorganisms (GCM) 10K type strain sequencing project: providing services to taxonomists for standard genome sequencing and annotation.</title>
        <authorList>
            <consortium name="The Broad Institute Genomics Platform"/>
            <consortium name="The Broad Institute Genome Sequencing Center for Infectious Disease"/>
            <person name="Wu L."/>
            <person name="Ma J."/>
        </authorList>
    </citation>
    <scope>NUCLEOTIDE SEQUENCE [LARGE SCALE GENOMIC DNA]</scope>
    <source>
        <strain evidence="10">JCM 17919</strain>
    </source>
</reference>
<evidence type="ECO:0000256" key="5">
    <source>
        <dbReference type="ARBA" id="ARBA00022801"/>
    </source>
</evidence>
<protein>
    <recommendedName>
        <fullName evidence="3">beta-lactamase</fullName>
        <ecNumber evidence="3">3.5.2.6</ecNumber>
    </recommendedName>
</protein>
<evidence type="ECO:0000256" key="4">
    <source>
        <dbReference type="ARBA" id="ARBA00022729"/>
    </source>
</evidence>
<name>A0ABP8HT74_9BACT</name>
<dbReference type="RefSeq" id="WP_345258250.1">
    <property type="nucleotide sequence ID" value="NZ_BAABGY010000018.1"/>
</dbReference>
<evidence type="ECO:0000256" key="6">
    <source>
        <dbReference type="ARBA" id="ARBA00023251"/>
    </source>
</evidence>
<evidence type="ECO:0000313" key="9">
    <source>
        <dbReference type="EMBL" id="GAA4344056.1"/>
    </source>
</evidence>
<dbReference type="Proteomes" id="UP001501725">
    <property type="component" value="Unassembled WGS sequence"/>
</dbReference>
<dbReference type="EMBL" id="BAABGY010000018">
    <property type="protein sequence ID" value="GAA4344056.1"/>
    <property type="molecule type" value="Genomic_DNA"/>
</dbReference>
<evidence type="ECO:0000256" key="2">
    <source>
        <dbReference type="ARBA" id="ARBA00007898"/>
    </source>
</evidence>
<feature type="signal peptide" evidence="7">
    <location>
        <begin position="1"/>
        <end position="18"/>
    </location>
</feature>